<dbReference type="Proteomes" id="UP000887568">
    <property type="component" value="Unplaced"/>
</dbReference>
<dbReference type="RefSeq" id="XP_038049899.1">
    <property type="nucleotide sequence ID" value="XM_038193971.1"/>
</dbReference>
<accession>A0A913ZEJ7</accession>
<dbReference type="AlphaFoldDB" id="A0A913ZEJ7"/>
<evidence type="ECO:0000313" key="2">
    <source>
        <dbReference type="EnsemblMetazoa" id="XP_038049899.1"/>
    </source>
</evidence>
<evidence type="ECO:0000256" key="1">
    <source>
        <dbReference type="SAM" id="MobiDB-lite"/>
    </source>
</evidence>
<evidence type="ECO:0000313" key="3">
    <source>
        <dbReference type="Proteomes" id="UP000887568"/>
    </source>
</evidence>
<sequence>MADSDTPTPGTGQQAGRGATGDAAGGPLPLRSKPGTASRAREPCEKDDGMMVKNPQVMEDFKKAVEKKKKREQAAAEGGNQDDTGSSTSGDKVEGKAPAKP</sequence>
<feature type="region of interest" description="Disordered" evidence="1">
    <location>
        <begin position="1"/>
        <end position="101"/>
    </location>
</feature>
<feature type="compositionally biased region" description="Polar residues" evidence="1">
    <location>
        <begin position="81"/>
        <end position="90"/>
    </location>
</feature>
<feature type="compositionally biased region" description="Low complexity" evidence="1">
    <location>
        <begin position="1"/>
        <end position="12"/>
    </location>
</feature>
<dbReference type="GeneID" id="119723369"/>
<reference evidence="2" key="1">
    <citation type="submission" date="2022-11" db="UniProtKB">
        <authorList>
            <consortium name="EnsemblMetazoa"/>
        </authorList>
    </citation>
    <scope>IDENTIFICATION</scope>
</reference>
<name>A0A913ZEJ7_PATMI</name>
<protein>
    <submittedName>
        <fullName evidence="2">Uncharacterized protein</fullName>
    </submittedName>
</protein>
<dbReference type="EnsemblMetazoa" id="XM_038193971.1">
    <property type="protein sequence ID" value="XP_038049899.1"/>
    <property type="gene ID" value="LOC119723369"/>
</dbReference>
<organism evidence="2 3">
    <name type="scientific">Patiria miniata</name>
    <name type="common">Bat star</name>
    <name type="synonym">Asterina miniata</name>
    <dbReference type="NCBI Taxonomy" id="46514"/>
    <lineage>
        <taxon>Eukaryota</taxon>
        <taxon>Metazoa</taxon>
        <taxon>Echinodermata</taxon>
        <taxon>Eleutherozoa</taxon>
        <taxon>Asterozoa</taxon>
        <taxon>Asteroidea</taxon>
        <taxon>Valvatacea</taxon>
        <taxon>Valvatida</taxon>
        <taxon>Asterinidae</taxon>
        <taxon>Patiria</taxon>
    </lineage>
</organism>
<feature type="compositionally biased region" description="Basic and acidic residues" evidence="1">
    <location>
        <begin position="39"/>
        <end position="50"/>
    </location>
</feature>
<keyword evidence="3" id="KW-1185">Reference proteome</keyword>
<feature type="compositionally biased region" description="Basic and acidic residues" evidence="1">
    <location>
        <begin position="91"/>
        <end position="101"/>
    </location>
</feature>
<proteinExistence type="predicted"/>